<name>A0A2S7CJQ8_9XANT</name>
<proteinExistence type="predicted"/>
<protein>
    <submittedName>
        <fullName evidence="1">Uncharacterized protein</fullName>
    </submittedName>
</protein>
<dbReference type="Proteomes" id="UP000237872">
    <property type="component" value="Unassembled WGS sequence"/>
</dbReference>
<dbReference type="AlphaFoldDB" id="A0A2S7CJQ8"/>
<organism evidence="1 2">
    <name type="scientific">Xanthomonas codiaei</name>
    <dbReference type="NCBI Taxonomy" id="56463"/>
    <lineage>
        <taxon>Bacteria</taxon>
        <taxon>Pseudomonadati</taxon>
        <taxon>Pseudomonadota</taxon>
        <taxon>Gammaproteobacteria</taxon>
        <taxon>Lysobacterales</taxon>
        <taxon>Lysobacteraceae</taxon>
        <taxon>Xanthomonas</taxon>
    </lineage>
</organism>
<sequence>MIAISIASSSSVANRQCIATETGMLRISFNLHSEDTITYASGCLLLCRLVGALGVRNIRHREPVFFLPCSGQTTAGDASQPGLV</sequence>
<accession>A0A2S7CJQ8</accession>
<comment type="caution">
    <text evidence="1">The sequence shown here is derived from an EMBL/GenBank/DDBJ whole genome shotgun (WGS) entry which is preliminary data.</text>
</comment>
<gene>
    <name evidence="1" type="ORF">XcodCFBP4690_15460</name>
</gene>
<reference evidence="1 2" key="1">
    <citation type="submission" date="2016-08" db="EMBL/GenBank/DDBJ databases">
        <authorList>
            <person name="Seilhamer J.J."/>
        </authorList>
    </citation>
    <scope>NUCLEOTIDE SEQUENCE [LARGE SCALE GENOMIC DNA]</scope>
    <source>
        <strain evidence="1 2">CFBP4690</strain>
    </source>
</reference>
<dbReference type="EMBL" id="MDEC01000022">
    <property type="protein sequence ID" value="PPU61793.1"/>
    <property type="molecule type" value="Genomic_DNA"/>
</dbReference>
<evidence type="ECO:0000313" key="1">
    <source>
        <dbReference type="EMBL" id="PPU61793.1"/>
    </source>
</evidence>
<evidence type="ECO:0000313" key="2">
    <source>
        <dbReference type="Proteomes" id="UP000237872"/>
    </source>
</evidence>